<feature type="compositionally biased region" description="Polar residues" evidence="1">
    <location>
        <begin position="246"/>
        <end position="261"/>
    </location>
</feature>
<organism evidence="2 3">
    <name type="scientific">Rhodocollybia butyracea</name>
    <dbReference type="NCBI Taxonomy" id="206335"/>
    <lineage>
        <taxon>Eukaryota</taxon>
        <taxon>Fungi</taxon>
        <taxon>Dikarya</taxon>
        <taxon>Basidiomycota</taxon>
        <taxon>Agaricomycotina</taxon>
        <taxon>Agaricomycetes</taxon>
        <taxon>Agaricomycetidae</taxon>
        <taxon>Agaricales</taxon>
        <taxon>Marasmiineae</taxon>
        <taxon>Omphalotaceae</taxon>
        <taxon>Rhodocollybia</taxon>
    </lineage>
</organism>
<dbReference type="Proteomes" id="UP000772434">
    <property type="component" value="Unassembled WGS sequence"/>
</dbReference>
<sequence length="565" mass="63940">MLKCIDEIPERCGKWRTKQLSFRDKPGEHFTVYHRDPVEAIKALWCDPAFAEHLVYKPGKLFRGAEQTENNCIYSETWTTGFWNAVQHAIPVGGTVCPVIIASDKTNLTRFSGNKSKPSARACVLIAYLSVDKPNKQGLTKKDLKLRTYEIFHRSMAHVLEPLKSAGNPKTGGIEMVGGDGNVRKVYPLLCTYVADYPEQCLVTCTKYGTCPKCQRKANDLGLASAGDSRTVLWTLGIMKEAHDTSVANQKATPGQDSNSTRKSKSRAHTLAMKHDVAGGIEPFWKDFPLTDIHDCITPDILHQCYQDVFKHLLKWVQEIVGENELDERFQVLPPTCGVRHFKKGIADFSQVTGTEHKHIARKVDQRGIVACKALLNFIHLAQYPSHDEDTLGYMDLELNVWHKNKAYFVEQQTTKDQINIPKFHSLLHYVNSIKWLGTTDNYNTEAFERFHIDMAKEAWDATNKRDHFPQMTQWLSRQEKIFTNQGAQKNDITLKLDVAKLGLKKRQIPNSDQRAATATPASTSNANTKTLLQTNIRIAKHPHETKKSLNAIANSHNAPVLYRH</sequence>
<dbReference type="Pfam" id="PF18759">
    <property type="entry name" value="Plavaka"/>
    <property type="match status" value="1"/>
</dbReference>
<feature type="compositionally biased region" description="Low complexity" evidence="1">
    <location>
        <begin position="516"/>
        <end position="529"/>
    </location>
</feature>
<proteinExistence type="predicted"/>
<evidence type="ECO:0000313" key="2">
    <source>
        <dbReference type="EMBL" id="KAF9067367.1"/>
    </source>
</evidence>
<protein>
    <submittedName>
        <fullName evidence="2">Uncharacterized protein</fullName>
    </submittedName>
</protein>
<comment type="caution">
    <text evidence="2">The sequence shown here is derived from an EMBL/GenBank/DDBJ whole genome shotgun (WGS) entry which is preliminary data.</text>
</comment>
<dbReference type="AlphaFoldDB" id="A0A9P5U632"/>
<evidence type="ECO:0000256" key="1">
    <source>
        <dbReference type="SAM" id="MobiDB-lite"/>
    </source>
</evidence>
<gene>
    <name evidence="2" type="ORF">BDP27DRAFT_1383942</name>
</gene>
<keyword evidence="3" id="KW-1185">Reference proteome</keyword>
<dbReference type="InterPro" id="IPR041078">
    <property type="entry name" value="Plavaka"/>
</dbReference>
<dbReference type="EMBL" id="JADNRY010000074">
    <property type="protein sequence ID" value="KAF9067367.1"/>
    <property type="molecule type" value="Genomic_DNA"/>
</dbReference>
<feature type="region of interest" description="Disordered" evidence="1">
    <location>
        <begin position="245"/>
        <end position="266"/>
    </location>
</feature>
<name>A0A9P5U632_9AGAR</name>
<feature type="region of interest" description="Disordered" evidence="1">
    <location>
        <begin position="510"/>
        <end position="529"/>
    </location>
</feature>
<dbReference type="OrthoDB" id="2418900at2759"/>
<evidence type="ECO:0000313" key="3">
    <source>
        <dbReference type="Proteomes" id="UP000772434"/>
    </source>
</evidence>
<accession>A0A9P5U632</accession>
<reference evidence="2" key="1">
    <citation type="submission" date="2020-11" db="EMBL/GenBank/DDBJ databases">
        <authorList>
            <consortium name="DOE Joint Genome Institute"/>
            <person name="Ahrendt S."/>
            <person name="Riley R."/>
            <person name="Andreopoulos W."/>
            <person name="Labutti K."/>
            <person name="Pangilinan J."/>
            <person name="Ruiz-Duenas F.J."/>
            <person name="Barrasa J.M."/>
            <person name="Sanchez-Garcia M."/>
            <person name="Camarero S."/>
            <person name="Miyauchi S."/>
            <person name="Serrano A."/>
            <person name="Linde D."/>
            <person name="Babiker R."/>
            <person name="Drula E."/>
            <person name="Ayuso-Fernandez I."/>
            <person name="Pacheco R."/>
            <person name="Padilla G."/>
            <person name="Ferreira P."/>
            <person name="Barriuso J."/>
            <person name="Kellner H."/>
            <person name="Castanera R."/>
            <person name="Alfaro M."/>
            <person name="Ramirez L."/>
            <person name="Pisabarro A.G."/>
            <person name="Kuo A."/>
            <person name="Tritt A."/>
            <person name="Lipzen A."/>
            <person name="He G."/>
            <person name="Yan M."/>
            <person name="Ng V."/>
            <person name="Cullen D."/>
            <person name="Martin F."/>
            <person name="Rosso M.-N."/>
            <person name="Henrissat B."/>
            <person name="Hibbett D."/>
            <person name="Martinez A.T."/>
            <person name="Grigoriev I.V."/>
        </authorList>
    </citation>
    <scope>NUCLEOTIDE SEQUENCE</scope>
    <source>
        <strain evidence="2">AH 40177</strain>
    </source>
</reference>